<comment type="caution">
    <text evidence="1">The sequence shown here is derived from an EMBL/GenBank/DDBJ whole genome shotgun (WGS) entry which is preliminary data.</text>
</comment>
<accession>A0ABT9U4X8</accession>
<sequence length="56" mass="6465">MIDIGIILRPFYIPEKHRAPSEFLTGLDKGMKSSVWLRPVPQRKKQSAAALCFFQF</sequence>
<proteinExistence type="predicted"/>
<keyword evidence="2" id="KW-1185">Reference proteome</keyword>
<organism evidence="1 2">
    <name type="scientific">Paenibacillus harenae</name>
    <dbReference type="NCBI Taxonomy" id="306543"/>
    <lineage>
        <taxon>Bacteria</taxon>
        <taxon>Bacillati</taxon>
        <taxon>Bacillota</taxon>
        <taxon>Bacilli</taxon>
        <taxon>Bacillales</taxon>
        <taxon>Paenibacillaceae</taxon>
        <taxon>Paenibacillus</taxon>
    </lineage>
</organism>
<evidence type="ECO:0000313" key="2">
    <source>
        <dbReference type="Proteomes" id="UP001229346"/>
    </source>
</evidence>
<reference evidence="1 2" key="1">
    <citation type="submission" date="2023-07" db="EMBL/GenBank/DDBJ databases">
        <title>Sorghum-associated microbial communities from plants grown in Nebraska, USA.</title>
        <authorList>
            <person name="Schachtman D."/>
        </authorList>
    </citation>
    <scope>NUCLEOTIDE SEQUENCE [LARGE SCALE GENOMIC DNA]</scope>
    <source>
        <strain evidence="1 2">CC482</strain>
    </source>
</reference>
<dbReference type="Proteomes" id="UP001229346">
    <property type="component" value="Unassembled WGS sequence"/>
</dbReference>
<protein>
    <submittedName>
        <fullName evidence="1">Uncharacterized protein</fullName>
    </submittedName>
</protein>
<evidence type="ECO:0000313" key="1">
    <source>
        <dbReference type="EMBL" id="MDQ0114053.1"/>
    </source>
</evidence>
<gene>
    <name evidence="1" type="ORF">J2T15_003496</name>
</gene>
<dbReference type="EMBL" id="JAUSSU010000006">
    <property type="protein sequence ID" value="MDQ0114053.1"/>
    <property type="molecule type" value="Genomic_DNA"/>
</dbReference>
<name>A0ABT9U4X8_PAEHA</name>